<dbReference type="AlphaFoldDB" id="F3QKC9"/>
<name>F3QKC9_9BURK</name>
<comment type="caution">
    <text evidence="1">The sequence shown here is derived from an EMBL/GenBank/DDBJ whole genome shotgun (WGS) entry which is preliminary data.</text>
</comment>
<accession>F3QKC9</accession>
<proteinExistence type="predicted"/>
<protein>
    <submittedName>
        <fullName evidence="1">Uncharacterized protein</fullName>
    </submittedName>
</protein>
<dbReference type="EMBL" id="AFBP01000036">
    <property type="protein sequence ID" value="EGG54563.1"/>
    <property type="molecule type" value="Genomic_DNA"/>
</dbReference>
<organism evidence="1 2">
    <name type="scientific">Parasutterella excrementihominis YIT 11859</name>
    <dbReference type="NCBI Taxonomy" id="762966"/>
    <lineage>
        <taxon>Bacteria</taxon>
        <taxon>Pseudomonadati</taxon>
        <taxon>Pseudomonadota</taxon>
        <taxon>Betaproteobacteria</taxon>
        <taxon>Burkholderiales</taxon>
        <taxon>Sutterellaceae</taxon>
        <taxon>Parasutterella</taxon>
    </lineage>
</organism>
<evidence type="ECO:0000313" key="2">
    <source>
        <dbReference type="Proteomes" id="UP000005156"/>
    </source>
</evidence>
<dbReference type="HOGENOM" id="CLU_3293675_0_0_4"/>
<dbReference type="Proteomes" id="UP000005156">
    <property type="component" value="Unassembled WGS sequence"/>
</dbReference>
<reference evidence="1 2" key="1">
    <citation type="submission" date="2011-02" db="EMBL/GenBank/DDBJ databases">
        <authorList>
            <person name="Weinstock G."/>
            <person name="Sodergren E."/>
            <person name="Clifton S."/>
            <person name="Fulton L."/>
            <person name="Fulton B."/>
            <person name="Courtney L."/>
            <person name="Fronick C."/>
            <person name="Harrison M."/>
            <person name="Strong C."/>
            <person name="Farmer C."/>
            <person name="Delahaunty K."/>
            <person name="Markovic C."/>
            <person name="Hall O."/>
            <person name="Minx P."/>
            <person name="Tomlinson C."/>
            <person name="Mitreva M."/>
            <person name="Hou S."/>
            <person name="Chen J."/>
            <person name="Wollam A."/>
            <person name="Pepin K.H."/>
            <person name="Johnson M."/>
            <person name="Bhonagiri V."/>
            <person name="Zhang X."/>
            <person name="Suruliraj S."/>
            <person name="Warren W."/>
            <person name="Chinwalla A."/>
            <person name="Mardis E.R."/>
            <person name="Wilson R.K."/>
        </authorList>
    </citation>
    <scope>NUCLEOTIDE SEQUENCE [LARGE SCALE GENOMIC DNA]</scope>
    <source>
        <strain evidence="1 2">YIT 11859</strain>
    </source>
</reference>
<evidence type="ECO:0000313" key="1">
    <source>
        <dbReference type="EMBL" id="EGG54563.1"/>
    </source>
</evidence>
<sequence length="40" mass="4404">MFGICSIILDFFACRKISKNQRSTMYSSVTGIFPALTKAG</sequence>
<keyword evidence="2" id="KW-1185">Reference proteome</keyword>
<gene>
    <name evidence="1" type="ORF">HMPREF9439_01387</name>
</gene>